<name>Q3SWK1_NITWN</name>
<evidence type="ECO:0000256" key="1">
    <source>
        <dbReference type="SAM" id="MobiDB-lite"/>
    </source>
</evidence>
<evidence type="ECO:0000259" key="2">
    <source>
        <dbReference type="PROSITE" id="PS50113"/>
    </source>
</evidence>
<sequence length="567" mass="62395">MFFFKKWSIAKEDAAKTAAIRKSQAVIELGLDGTVVTANENYLSIFGYTLADVRGQHHSMFVEADERSGAAYRDFWARLNKGETQSAEFKRIDRHGDEVWVQASYIPVLDSRGNPKKIIALAADITAKKIKELENAGQVSAIERAQAVVEFNLDGTIITANKNFLNVMGYTLGEMQGKHDRVFVESSERAGDAYRDFWARLNLGEPQSAEYKRINKAGNEVWLLATFNPIVDESGKPFKVVAFATDVTKQKVKSADLEGQITAIGKSQAVVELGMDGKILTANDNFLKTFGYALLKDIQGKHHNMFVEAAERTSTAYRDFWARLARGEAQSAEYKRIGKDGKTVWLQASYNPVLDSRGKPVKVVEIATDITARKLKALENEGQLAAIERAQAIASFRPDGTIIAANDKYLKAMGYTLGEVSGKHDGMFVESSERSGSAYREFWGKLNRGEAQSAEFKRVAKDGSEVRIRASYIPVLDAQGKTTKVVQYAMVIESAAAASEEMSAPIQEAPVSMAKQADEQSLSMSRLESRRKSVNAGPSPLAQFLTNLREGFSSAVASSTRAVANFL</sequence>
<dbReference type="PANTHER" id="PTHR24422">
    <property type="entry name" value="CHEMOTAXIS PROTEIN METHYLTRANSFERASE"/>
    <property type="match status" value="1"/>
</dbReference>
<dbReference type="InterPro" id="IPR013655">
    <property type="entry name" value="PAS_fold_3"/>
</dbReference>
<dbReference type="OrthoDB" id="9765776at2"/>
<dbReference type="RefSeq" id="WP_011313409.1">
    <property type="nucleotide sequence ID" value="NC_007406.1"/>
</dbReference>
<dbReference type="InterPro" id="IPR000700">
    <property type="entry name" value="PAS-assoc_C"/>
</dbReference>
<dbReference type="Pfam" id="PF13426">
    <property type="entry name" value="PAS_9"/>
    <property type="match status" value="1"/>
</dbReference>
<dbReference type="CDD" id="cd00130">
    <property type="entry name" value="PAS"/>
    <property type="match status" value="4"/>
</dbReference>
<feature type="domain" description="PAC" evidence="2">
    <location>
        <begin position="85"/>
        <end position="137"/>
    </location>
</feature>
<dbReference type="Pfam" id="PF08447">
    <property type="entry name" value="PAS_3"/>
    <property type="match status" value="1"/>
</dbReference>
<dbReference type="NCBIfam" id="TIGR00229">
    <property type="entry name" value="sensory_box"/>
    <property type="match status" value="4"/>
</dbReference>
<gene>
    <name evidence="3" type="ordered locus">Nwi_0072</name>
</gene>
<feature type="region of interest" description="Disordered" evidence="1">
    <location>
        <begin position="513"/>
        <end position="535"/>
    </location>
</feature>
<evidence type="ECO:0000313" key="3">
    <source>
        <dbReference type="EMBL" id="ABA03340.1"/>
    </source>
</evidence>
<dbReference type="PANTHER" id="PTHR24422:SF10">
    <property type="entry name" value="CHEMOTAXIS PROTEIN METHYLTRANSFERASE 2"/>
    <property type="match status" value="1"/>
</dbReference>
<dbReference type="STRING" id="323098.Nwi_0072"/>
<dbReference type="InterPro" id="IPR001610">
    <property type="entry name" value="PAC"/>
</dbReference>
<dbReference type="InterPro" id="IPR013656">
    <property type="entry name" value="PAS_4"/>
</dbReference>
<dbReference type="Pfam" id="PF08448">
    <property type="entry name" value="PAS_4"/>
    <property type="match status" value="2"/>
</dbReference>
<dbReference type="HOGENOM" id="CLU_000445_107_26_5"/>
<dbReference type="Gene3D" id="3.30.450.20">
    <property type="entry name" value="PAS domain"/>
    <property type="match status" value="4"/>
</dbReference>
<feature type="domain" description="PAC" evidence="2">
    <location>
        <begin position="330"/>
        <end position="382"/>
    </location>
</feature>
<dbReference type="eggNOG" id="COG2202">
    <property type="taxonomic scope" value="Bacteria"/>
</dbReference>
<dbReference type="InterPro" id="IPR000014">
    <property type="entry name" value="PAS"/>
</dbReference>
<dbReference type="SMART" id="SM00091">
    <property type="entry name" value="PAS"/>
    <property type="match status" value="4"/>
</dbReference>
<evidence type="ECO:0000313" key="4">
    <source>
        <dbReference type="Proteomes" id="UP000002531"/>
    </source>
</evidence>
<keyword evidence="4" id="KW-1185">Reference proteome</keyword>
<dbReference type="PROSITE" id="PS50113">
    <property type="entry name" value="PAC"/>
    <property type="match status" value="3"/>
</dbReference>
<dbReference type="AlphaFoldDB" id="Q3SWK1"/>
<protein>
    <submittedName>
        <fullName evidence="3">Methyl-accepting chemotaxis sensory transducer with Pas/Pac sensor</fullName>
    </submittedName>
</protein>
<dbReference type="EMBL" id="CP000115">
    <property type="protein sequence ID" value="ABA03340.1"/>
    <property type="molecule type" value="Genomic_DNA"/>
</dbReference>
<proteinExistence type="predicted"/>
<organism evidence="3 4">
    <name type="scientific">Nitrobacter winogradskyi (strain ATCC 25391 / DSM 10237 / CIP 104748 / NCIMB 11846 / Nb-255)</name>
    <dbReference type="NCBI Taxonomy" id="323098"/>
    <lineage>
        <taxon>Bacteria</taxon>
        <taxon>Pseudomonadati</taxon>
        <taxon>Pseudomonadota</taxon>
        <taxon>Alphaproteobacteria</taxon>
        <taxon>Hyphomicrobiales</taxon>
        <taxon>Nitrobacteraceae</taxon>
        <taxon>Nitrobacter</taxon>
    </lineage>
</organism>
<dbReference type="KEGG" id="nwi:Nwi_0072"/>
<dbReference type="SUPFAM" id="SSF55785">
    <property type="entry name" value="PYP-like sensor domain (PAS domain)"/>
    <property type="match status" value="4"/>
</dbReference>
<reference evidence="3 4" key="1">
    <citation type="journal article" date="2006" name="Appl. Environ. Microbiol.">
        <title>Genome sequence of the chemolithoautotrophic nitrite-oxidizing bacterium Nitrobacter winogradskyi Nb-255.</title>
        <authorList>
            <person name="Starkenburg S.R."/>
            <person name="Chain P.S."/>
            <person name="Sayavedra-Soto L.A."/>
            <person name="Hauser L."/>
            <person name="Land M.L."/>
            <person name="Larimer F.W."/>
            <person name="Malfatti S.A."/>
            <person name="Klotz M.G."/>
            <person name="Bottomley P.J."/>
            <person name="Arp D.J."/>
            <person name="Hickey W.J."/>
        </authorList>
    </citation>
    <scope>NUCLEOTIDE SEQUENCE [LARGE SCALE GENOMIC DNA]</scope>
    <source>
        <strain evidence="4">ATCC 25391 / DSM 10237 / CIP 104748 / NCIMB 11846 / Nb-255</strain>
    </source>
</reference>
<accession>Q3SWK1</accession>
<feature type="domain" description="PAC" evidence="2">
    <location>
        <begin position="207"/>
        <end position="259"/>
    </location>
</feature>
<dbReference type="InterPro" id="IPR050903">
    <property type="entry name" value="Bact_Chemotaxis_MeTrfase"/>
</dbReference>
<dbReference type="SMART" id="SM00086">
    <property type="entry name" value="PAC"/>
    <property type="match status" value="4"/>
</dbReference>
<dbReference type="Proteomes" id="UP000002531">
    <property type="component" value="Chromosome"/>
</dbReference>
<dbReference type="InterPro" id="IPR035965">
    <property type="entry name" value="PAS-like_dom_sf"/>
</dbReference>